<keyword evidence="2" id="KW-1185">Reference proteome</keyword>
<evidence type="ECO:0008006" key="3">
    <source>
        <dbReference type="Google" id="ProtNLM"/>
    </source>
</evidence>
<evidence type="ECO:0000313" key="2">
    <source>
        <dbReference type="Proteomes" id="UP000580568"/>
    </source>
</evidence>
<reference evidence="1 2" key="1">
    <citation type="submission" date="2020-07" db="EMBL/GenBank/DDBJ databases">
        <title>A new beta-1,3-glucan-decomposing anaerobic bacterium isolated from anoxic soil subjected to biological soil disinfestation.</title>
        <authorList>
            <person name="Ueki A."/>
            <person name="Tonouchi A."/>
        </authorList>
    </citation>
    <scope>NUCLEOTIDE SEQUENCE [LARGE SCALE GENOMIC DNA]</scope>
    <source>
        <strain evidence="1 2">TW1</strain>
    </source>
</reference>
<comment type="caution">
    <text evidence="1">The sequence shown here is derived from an EMBL/GenBank/DDBJ whole genome shotgun (WGS) entry which is preliminary data.</text>
</comment>
<dbReference type="InterPro" id="IPR032560">
    <property type="entry name" value="DUF4932"/>
</dbReference>
<dbReference type="EMBL" id="BLZR01000001">
    <property type="protein sequence ID" value="GFP75265.1"/>
    <property type="molecule type" value="Genomic_DNA"/>
</dbReference>
<sequence length="370" mass="43188">MKKVIIYFSILCLALVSLVGCKSGKESTTFVSSGVVATSIKESGTCNVSVEPKIELLQVVQYLAGDQSIKREKLSYDYESYSEDIKVYFSKYDKEPVVNLYKKMMMNGFSFSTPPSVMLYVDDNLNRIQGLDIPNEYNSDAGNEENIIKFYKLLAEFRKKTKFDEFYIQHKAYYTGLVSKVKEKLDKSGCIDKIIKYYGYKQNSYNFIIESLSVGGYAARVPSQNGKFDLYDFMVIPNNDEEFFQMIVHEFGHSYVNPLTEKNINEINRYDNLFTPIKQAMANQQYGQWQYCVNEHIVRSVAYRNLYFYFGKNASEYYINLDTSKNFIYINAITEKLKEYENNRDKYTTFDDFYPKLIEVFKELSEKQKG</sequence>
<evidence type="ECO:0000313" key="1">
    <source>
        <dbReference type="EMBL" id="GFP75265.1"/>
    </source>
</evidence>
<accession>A0A6V8SFL0</accession>
<protein>
    <recommendedName>
        <fullName evidence="3">DUF4932 domain-containing protein</fullName>
    </recommendedName>
</protein>
<organism evidence="1 2">
    <name type="scientific">Clostridium fungisolvens</name>
    <dbReference type="NCBI Taxonomy" id="1604897"/>
    <lineage>
        <taxon>Bacteria</taxon>
        <taxon>Bacillati</taxon>
        <taxon>Bacillota</taxon>
        <taxon>Clostridia</taxon>
        <taxon>Eubacteriales</taxon>
        <taxon>Clostridiaceae</taxon>
        <taxon>Clostridium</taxon>
    </lineage>
</organism>
<dbReference type="AlphaFoldDB" id="A0A6V8SFL0"/>
<dbReference type="Pfam" id="PF16286">
    <property type="entry name" value="DUF4932"/>
    <property type="match status" value="1"/>
</dbReference>
<proteinExistence type="predicted"/>
<name>A0A6V8SFL0_9CLOT</name>
<dbReference type="RefSeq" id="WP_183276783.1">
    <property type="nucleotide sequence ID" value="NZ_BLZR01000001.1"/>
</dbReference>
<dbReference type="Proteomes" id="UP000580568">
    <property type="component" value="Unassembled WGS sequence"/>
</dbReference>
<dbReference type="PROSITE" id="PS51257">
    <property type="entry name" value="PROKAR_LIPOPROTEIN"/>
    <property type="match status" value="1"/>
</dbReference>
<gene>
    <name evidence="1" type="ORF">bsdtw1_01338</name>
</gene>